<dbReference type="InterPro" id="IPR024232">
    <property type="entry name" value="SpoIIIAH"/>
</dbReference>
<sequence length="309" mass="32831">MNGKRQTIWLVSMLSLMVVLSAYYLFTEDSGASVPKDTAGTMQVDSLKKDTANAKLPTVGDKGIVVNEVVNQGDVVADGGVVDNASGNTTTDDSAATATTDDSATTAVKDDSWKAAADSGNSEKASTDTAAKGSSKTSETAAKDTAVKDTAVKDTAVKDTAAKDTAATTTSKTPAKNDKEILDEVASQSVSASSMFTNYLYEREQKNLKSQQDLLALINDMEKTPADNAVAQEQLLNLEEKESKITGIEEQLQQKYGEAIVKEEAGDSYKVVVLSDKLDVKQAVSIVDLVMKELSVSQDKISVQYVSEK</sequence>
<feature type="transmembrane region" description="Helical" evidence="3">
    <location>
        <begin position="7"/>
        <end position="26"/>
    </location>
</feature>
<keyword evidence="5" id="KW-1185">Reference proteome</keyword>
<name>A0ABN8FI54_9BACL</name>
<comment type="caution">
    <text evidence="4">The sequence shown here is derived from an EMBL/GenBank/DDBJ whole genome shotgun (WGS) entry which is preliminary data.</text>
</comment>
<keyword evidence="1" id="KW-0175">Coiled coil</keyword>
<proteinExistence type="predicted"/>
<dbReference type="RefSeq" id="WP_234532356.1">
    <property type="nucleotide sequence ID" value="NZ_CAKMAB010000005.1"/>
</dbReference>
<feature type="coiled-coil region" evidence="1">
    <location>
        <begin position="231"/>
        <end position="258"/>
    </location>
</feature>
<keyword evidence="3" id="KW-0812">Transmembrane</keyword>
<dbReference type="EMBL" id="CAKMAB010000005">
    <property type="protein sequence ID" value="CAH1055114.1"/>
    <property type="molecule type" value="Genomic_DNA"/>
</dbReference>
<protein>
    <recommendedName>
        <fullName evidence="6">SpoIIIAH-like family protein</fullName>
    </recommendedName>
</protein>
<dbReference type="Proteomes" id="UP000838749">
    <property type="component" value="Unassembled WGS sequence"/>
</dbReference>
<accession>A0ABN8FI54</accession>
<evidence type="ECO:0000256" key="3">
    <source>
        <dbReference type="SAM" id="Phobius"/>
    </source>
</evidence>
<keyword evidence="3" id="KW-0472">Membrane</keyword>
<evidence type="ECO:0000256" key="1">
    <source>
        <dbReference type="SAM" id="Coils"/>
    </source>
</evidence>
<evidence type="ECO:0000313" key="4">
    <source>
        <dbReference type="EMBL" id="CAH1055114.1"/>
    </source>
</evidence>
<dbReference type="Pfam" id="PF12685">
    <property type="entry name" value="SpoIIIAH"/>
    <property type="match status" value="1"/>
</dbReference>
<dbReference type="InterPro" id="IPR038503">
    <property type="entry name" value="SpoIIIAH_sf"/>
</dbReference>
<evidence type="ECO:0008006" key="6">
    <source>
        <dbReference type="Google" id="ProtNLM"/>
    </source>
</evidence>
<evidence type="ECO:0000256" key="2">
    <source>
        <dbReference type="SAM" id="MobiDB-lite"/>
    </source>
</evidence>
<feature type="region of interest" description="Disordered" evidence="2">
    <location>
        <begin position="80"/>
        <end position="146"/>
    </location>
</feature>
<keyword evidence="3" id="KW-1133">Transmembrane helix</keyword>
<feature type="compositionally biased region" description="Low complexity" evidence="2">
    <location>
        <begin position="80"/>
        <end position="107"/>
    </location>
</feature>
<gene>
    <name evidence="4" type="ORF">PAECIP111894_01264</name>
</gene>
<organism evidence="4 5">
    <name type="scientific">Paenibacillus pseudetheri</name>
    <dbReference type="NCBI Taxonomy" id="2897682"/>
    <lineage>
        <taxon>Bacteria</taxon>
        <taxon>Bacillati</taxon>
        <taxon>Bacillota</taxon>
        <taxon>Bacilli</taxon>
        <taxon>Bacillales</taxon>
        <taxon>Paenibacillaceae</taxon>
        <taxon>Paenibacillus</taxon>
    </lineage>
</organism>
<reference evidence="4" key="1">
    <citation type="submission" date="2021-12" db="EMBL/GenBank/DDBJ databases">
        <authorList>
            <person name="Criscuolo A."/>
        </authorList>
    </citation>
    <scope>NUCLEOTIDE SEQUENCE</scope>
    <source>
        <strain evidence="4">CIP111894</strain>
    </source>
</reference>
<dbReference type="Gene3D" id="1.10.287.4300">
    <property type="entry name" value="Stage III sporulation protein AH-like"/>
    <property type="match status" value="1"/>
</dbReference>
<evidence type="ECO:0000313" key="5">
    <source>
        <dbReference type="Proteomes" id="UP000838749"/>
    </source>
</evidence>
<feature type="compositionally biased region" description="Polar residues" evidence="2">
    <location>
        <begin position="119"/>
        <end position="139"/>
    </location>
</feature>